<dbReference type="GO" id="GO:0004866">
    <property type="term" value="F:endopeptidase inhibitor activity"/>
    <property type="evidence" value="ECO:0007669"/>
    <property type="project" value="InterPro"/>
</dbReference>
<dbReference type="InterPro" id="IPR000177">
    <property type="entry name" value="Apple"/>
</dbReference>
<evidence type="ECO:0000313" key="8">
    <source>
        <dbReference type="Proteomes" id="UP000675940"/>
    </source>
</evidence>
<dbReference type="InterPro" id="IPR003609">
    <property type="entry name" value="Pan_app"/>
</dbReference>
<dbReference type="Gene3D" id="3.50.4.10">
    <property type="entry name" value="Hepatocyte Growth Factor"/>
    <property type="match status" value="1"/>
</dbReference>
<gene>
    <name evidence="7" type="ORF">J5474_11990</name>
</gene>
<dbReference type="InterPro" id="IPR047565">
    <property type="entry name" value="Alpha-macroglob_thiol-ester_cl"/>
</dbReference>
<evidence type="ECO:0000256" key="5">
    <source>
        <dbReference type="SAM" id="SignalP"/>
    </source>
</evidence>
<keyword evidence="2 5" id="KW-0732">Signal</keyword>
<dbReference type="SMART" id="SM01419">
    <property type="entry name" value="Thiol-ester_cl"/>
    <property type="match status" value="1"/>
</dbReference>
<dbReference type="PANTHER" id="PTHR40094:SF1">
    <property type="entry name" value="UBIQUITIN DOMAIN-CONTAINING PROTEIN"/>
    <property type="match status" value="1"/>
</dbReference>
<evidence type="ECO:0000259" key="6">
    <source>
        <dbReference type="PROSITE" id="PS50948"/>
    </source>
</evidence>
<dbReference type="Pfam" id="PF00207">
    <property type="entry name" value="A2M"/>
    <property type="match status" value="1"/>
</dbReference>
<dbReference type="Pfam" id="PF07678">
    <property type="entry name" value="TED_complement"/>
    <property type="match status" value="1"/>
</dbReference>
<dbReference type="Pfam" id="PF01835">
    <property type="entry name" value="MG2"/>
    <property type="match status" value="1"/>
</dbReference>
<dbReference type="PANTHER" id="PTHR40094">
    <property type="entry name" value="ALPHA-2-MACROGLOBULIN HOMOLOG"/>
    <property type="match status" value="1"/>
</dbReference>
<sequence length="1810" mass="193737">MRRLVVALVTGLLSVSAAAPAAMAQEAVPEKRFVYTRDMDFAGTDLQSLFDTTQEACQRSCLNDPQCRAFTFNTRNNSCFPKSTVTAKSPYDGALSAVLVTADPAVIARARARFGDLSFLQPADFAQARNEAEALGQRHGGGQWTVDALLKAAAEERVKGNAGDAIHWTGAALAQSDDAGLWLQYADWSAEYARQITGSDSRKYANRAWLAALNGYLRSDGDGQRSDALVTLAQALEAQGRGRDMIPALTLADALGTRGDVAEMLDRAIGKYGFRITDHVVEADGPDPRICVEFNEQLKRVGVDYTPYVRLPDPKLAVTQDDWRICVTGVEHGSRHTLTFRAGLPAADGQTLAKDIPITAYVRDRAPQVAFAGRAYVLPRAADAGLPIETVNTSKVDLVLRRVSDANLIRSIQNDYFGRPIGQYAEEYFAEEIAEEIWRGTGDVQNEINRQMTTRLPMGGIVGELPAGIYALTAQAANDTDGEARATQWFLLSDIGLTTMQGTDGLTVFARDLATAAPLAGLEVTLLARANRPLQVAITDDDGVARFAPGLMRGTGGTAPAVVMAKQGEADLAFLSLTDPAFDLSDRGVEGRAPAGPLDAFLATDRGAYRAGEEIHLTALLRDPQALAVQDVPLIAVLTRPDGVEYTRHVSDGGMEGGHVFDLPLAPSVPRGTWRIAVFADPKEDALASETVLVEDFVPERIDFALDLPEGPINPLSPPDLKIDARYLFGAPGADLSIEGELRVATRTTLDAFPGYRFGRYDDESDTRTESFPADLVTNAGGRAELALPMPDTDALGRPMQARVTIRMAEMSGRPVERRITRDVAPPTPMIGIRPGAEVFAEDSTASFRLIAVGPDLKPAPMDVAWTVNRVTTRYQWYQNYGSWYWEPVTTRETVARGKAALGTDPVTVQAPLDWGRYEMVVERENGAYLASSAEFSAGWYAPVTESETPDMLELSLDKPAYTEGETATLRMVPRYAGKALVTVLADRVISMQAVEVREGENTLALPVTADWGAGVYVTAQVIRPMDVVAGQNPARALGLTHAAVDPGDARLAVSLDAPDESTPRAPLAATVEVANVADGENAYVTVAAVDVGILNLTGFQSPDPAGYYFGQRRLGVEIRDIYGRIINGLDGAMGTVNSGGDGGAGMDLQGPPPTEELVAFFSGVVPVKDGHATVAFDLPDFNGTVRLMAVAWSSQGVGSAEKDVIVRDPVVISAALPRFLAPGDESRLALEFAHTKGPAGDMALEITTDGGLLMGPIVDPITLAEGGKARMETAVSALMVGDHHISVALTTPDGQRLTKKLTLGVRANDPAVGRTRRFQLAAGQTFTADAEIFADLRPETASALVSAGPLARFDAPGLLASLDRYPYGCTEQVTSQALPLLYMSAIAEPLGLGNKDRIDLRIDQSITRILTRQDANGAFGLWGAYSGDAWLDAYVTDFLSRARAAGYTVPDHAFQSALDNLKNTVAYAADFDEGGEEIAYALMVLAREGAAAMGDLRYYADERADALGTALAQAQLGAALASYGDQPRADALFAKAAARIARTPVNAERIYRADYGTALRDAAGVLSLAVEARSDVADRAMLVTRVSAADRPLSTQEQAWALLAAHAMVQDPTASGLALNGAPLAGPFVRRLDAQTLQPTTLRNTGDIATDITLTTLGVPDGPTEASGYGYRLERAYYTLAGAPVTEIRTGDRMVAVLTVKPSDDTRARLMIDDPLPAGLEIDNPSLIRSGDVSSLAWLETTDAEFSEFRTDRFLAAVNQRDEEPFRLAYMLRAVSPGVFHHPAALVEDMYRPDYRATTASGTVTVLGE</sequence>
<evidence type="ECO:0000313" key="7">
    <source>
        <dbReference type="EMBL" id="MBP0483207.1"/>
    </source>
</evidence>
<dbReference type="InterPro" id="IPR011625">
    <property type="entry name" value="A2M_N_BRD"/>
</dbReference>
<dbReference type="Pfam" id="PF17962">
    <property type="entry name" value="bMG6"/>
    <property type="match status" value="1"/>
</dbReference>
<dbReference type="SMART" id="SM01359">
    <property type="entry name" value="A2M_N_2"/>
    <property type="match status" value="1"/>
</dbReference>
<dbReference type="CDD" id="cd01100">
    <property type="entry name" value="APPLE_Factor_XI_like"/>
    <property type="match status" value="1"/>
</dbReference>
<evidence type="ECO:0000256" key="3">
    <source>
        <dbReference type="ARBA" id="ARBA00022737"/>
    </source>
</evidence>
<feature type="chain" id="PRO_5037023598" evidence="5">
    <location>
        <begin position="22"/>
        <end position="1810"/>
    </location>
</feature>
<dbReference type="Pfam" id="PF17973">
    <property type="entry name" value="bMG10"/>
    <property type="match status" value="1"/>
</dbReference>
<dbReference type="PIRSF" id="PIRSF038980">
    <property type="entry name" value="A2M_bac"/>
    <property type="match status" value="1"/>
</dbReference>
<dbReference type="SMART" id="SM01360">
    <property type="entry name" value="A2M"/>
    <property type="match status" value="1"/>
</dbReference>
<accession>A0A940MSH3</accession>
<dbReference type="InterPro" id="IPR051802">
    <property type="entry name" value="YfhM-like"/>
</dbReference>
<dbReference type="PROSITE" id="PS50948">
    <property type="entry name" value="PAN"/>
    <property type="match status" value="1"/>
</dbReference>
<name>A0A940MSH3_9RHOB</name>
<comment type="caution">
    <text evidence="7">The sequence shown here is derived from an EMBL/GenBank/DDBJ whole genome shotgun (WGS) entry which is preliminary data.</text>
</comment>
<dbReference type="SUPFAM" id="SSF57414">
    <property type="entry name" value="Hairpin loop containing domain-like"/>
    <property type="match status" value="1"/>
</dbReference>
<proteinExistence type="inferred from homology"/>
<dbReference type="Pfam" id="PF00024">
    <property type="entry name" value="PAN_1"/>
    <property type="match status" value="1"/>
</dbReference>
<keyword evidence="3" id="KW-0677">Repeat</keyword>
<organism evidence="7 8">
    <name type="scientific">Sagittula salina</name>
    <dbReference type="NCBI Taxonomy" id="2820268"/>
    <lineage>
        <taxon>Bacteria</taxon>
        <taxon>Pseudomonadati</taxon>
        <taxon>Pseudomonadota</taxon>
        <taxon>Alphaproteobacteria</taxon>
        <taxon>Rhodobacterales</taxon>
        <taxon>Roseobacteraceae</taxon>
        <taxon>Sagittula</taxon>
    </lineage>
</organism>
<evidence type="ECO:0000256" key="2">
    <source>
        <dbReference type="ARBA" id="ARBA00022729"/>
    </source>
</evidence>
<dbReference type="SUPFAM" id="SSF48239">
    <property type="entry name" value="Terpenoid cyclases/Protein prenyltransferases"/>
    <property type="match status" value="1"/>
</dbReference>
<dbReference type="InterPro" id="IPR049120">
    <property type="entry name" value="A2M_bMG2"/>
</dbReference>
<dbReference type="InterPro" id="IPR021868">
    <property type="entry name" value="Alpha_2_Macroglob_MG3"/>
</dbReference>
<dbReference type="Pfam" id="PF17972">
    <property type="entry name" value="bMG5"/>
    <property type="match status" value="1"/>
</dbReference>
<evidence type="ECO:0000256" key="4">
    <source>
        <dbReference type="ARBA" id="ARBA00023157"/>
    </source>
</evidence>
<dbReference type="Pfam" id="PF21142">
    <property type="entry name" value="A2M_bMG2"/>
    <property type="match status" value="1"/>
</dbReference>
<dbReference type="InterPro" id="IPR026284">
    <property type="entry name" value="A2MG_proteobact"/>
</dbReference>
<dbReference type="EMBL" id="JAGISH010000006">
    <property type="protein sequence ID" value="MBP0483207.1"/>
    <property type="molecule type" value="Genomic_DNA"/>
</dbReference>
<dbReference type="RefSeq" id="WP_209361153.1">
    <property type="nucleotide sequence ID" value="NZ_JAGISH010000006.1"/>
</dbReference>
<keyword evidence="8" id="KW-1185">Reference proteome</keyword>
<dbReference type="GO" id="GO:0005615">
    <property type="term" value="C:extracellular space"/>
    <property type="evidence" value="ECO:0007669"/>
    <property type="project" value="InterPro"/>
</dbReference>
<dbReference type="Proteomes" id="UP000675940">
    <property type="component" value="Unassembled WGS sequence"/>
</dbReference>
<dbReference type="Gene3D" id="1.50.10.20">
    <property type="match status" value="1"/>
</dbReference>
<dbReference type="InterPro" id="IPR011626">
    <property type="entry name" value="Alpha-macroglobulin_TED"/>
</dbReference>
<dbReference type="Pfam" id="PF11974">
    <property type="entry name" value="bMG3"/>
    <property type="match status" value="1"/>
</dbReference>
<dbReference type="InterPro" id="IPR002890">
    <property type="entry name" value="MG2"/>
</dbReference>
<dbReference type="SMART" id="SM00223">
    <property type="entry name" value="APPLE"/>
    <property type="match status" value="1"/>
</dbReference>
<dbReference type="InterPro" id="IPR041246">
    <property type="entry name" value="Bact_MG10"/>
</dbReference>
<dbReference type="CDD" id="cd02891">
    <property type="entry name" value="A2M_like"/>
    <property type="match status" value="1"/>
</dbReference>
<dbReference type="InterPro" id="IPR041462">
    <property type="entry name" value="Bact_A2M_MG6"/>
</dbReference>
<feature type="signal peptide" evidence="5">
    <location>
        <begin position="1"/>
        <end position="21"/>
    </location>
</feature>
<reference evidence="7" key="1">
    <citation type="submission" date="2021-03" db="EMBL/GenBank/DDBJ databases">
        <title>Sagittula salina sp. nov. strain M10.9X isolated from the marine waste.</title>
        <authorList>
            <person name="Satari L."/>
            <person name="Molina-Menor E."/>
            <person name="Vidal-Verdu A."/>
            <person name="Pascual J."/>
            <person name="Pereto J."/>
            <person name="Porcar M."/>
        </authorList>
    </citation>
    <scope>NUCLEOTIDE SEQUENCE</scope>
    <source>
        <strain evidence="7">M10.9X</strain>
    </source>
</reference>
<dbReference type="InterPro" id="IPR041203">
    <property type="entry name" value="Bact_A2M_MG5"/>
</dbReference>
<feature type="domain" description="Apple" evidence="6">
    <location>
        <begin position="28"/>
        <end position="102"/>
    </location>
</feature>
<dbReference type="InterPro" id="IPR008930">
    <property type="entry name" value="Terpenoid_cyclase/PrenylTrfase"/>
</dbReference>
<evidence type="ECO:0000256" key="1">
    <source>
        <dbReference type="ARBA" id="ARBA00010556"/>
    </source>
</evidence>
<protein>
    <submittedName>
        <fullName evidence="7">Alpha-2-macroglobulin family protein</fullName>
    </submittedName>
</protein>
<dbReference type="Pfam" id="PF07703">
    <property type="entry name" value="A2M_BRD"/>
    <property type="match status" value="1"/>
</dbReference>
<comment type="similarity">
    <text evidence="1">Belongs to the protease inhibitor I39 (alpha-2-macroglobulin) family. Bacterial alpha-2-macroglobulin subfamily.</text>
</comment>
<keyword evidence="4" id="KW-1015">Disulfide bond</keyword>
<dbReference type="GO" id="GO:0006508">
    <property type="term" value="P:proteolysis"/>
    <property type="evidence" value="ECO:0007669"/>
    <property type="project" value="InterPro"/>
</dbReference>
<dbReference type="Gene3D" id="2.60.40.1930">
    <property type="match status" value="1"/>
</dbReference>
<dbReference type="InterPro" id="IPR001599">
    <property type="entry name" value="Macroglobln_a2"/>
</dbReference>